<organism evidence="2 3">
    <name type="scientific">Liberibacter crescens (strain BT-1)</name>
    <dbReference type="NCBI Taxonomy" id="1215343"/>
    <lineage>
        <taxon>Bacteria</taxon>
        <taxon>Pseudomonadati</taxon>
        <taxon>Pseudomonadota</taxon>
        <taxon>Alphaproteobacteria</taxon>
        <taxon>Hyphomicrobiales</taxon>
        <taxon>Rhizobiaceae</taxon>
        <taxon>Liberibacter</taxon>
    </lineage>
</organism>
<dbReference type="EMBL" id="CP003789">
    <property type="protein sequence ID" value="AGA64773.1"/>
    <property type="molecule type" value="Genomic_DNA"/>
</dbReference>
<feature type="region of interest" description="Disordered" evidence="1">
    <location>
        <begin position="27"/>
        <end position="91"/>
    </location>
</feature>
<dbReference type="PATRIC" id="fig|1215343.11.peg.803"/>
<dbReference type="STRING" id="1215343.B488_07810"/>
<dbReference type="RefSeq" id="WP_015273200.1">
    <property type="nucleotide sequence ID" value="NC_019907.1"/>
</dbReference>
<dbReference type="Proteomes" id="UP000010799">
    <property type="component" value="Chromosome"/>
</dbReference>
<evidence type="ECO:0000256" key="1">
    <source>
        <dbReference type="SAM" id="MobiDB-lite"/>
    </source>
</evidence>
<keyword evidence="3" id="KW-1185">Reference proteome</keyword>
<reference evidence="2 3" key="1">
    <citation type="journal article" date="2012" name="Stand. Genomic Sci.">
        <title>Complete genome sequence of Liberibacter crescens BT-1.</title>
        <authorList>
            <person name="Leonard M.T."/>
            <person name="Fagen J.R."/>
            <person name="Davis-Richardson A.G."/>
            <person name="Davis M.J."/>
            <person name="Triplett E.W."/>
        </authorList>
    </citation>
    <scope>NUCLEOTIDE SEQUENCE [LARGE SCALE GENOMIC DNA]</scope>
    <source>
        <strain evidence="2 3">BT-1</strain>
    </source>
</reference>
<accession>L0EVS4</accession>
<proteinExistence type="predicted"/>
<evidence type="ECO:0000313" key="3">
    <source>
        <dbReference type="Proteomes" id="UP000010799"/>
    </source>
</evidence>
<feature type="compositionally biased region" description="Acidic residues" evidence="1">
    <location>
        <begin position="73"/>
        <end position="82"/>
    </location>
</feature>
<dbReference type="KEGG" id="lcc:B488_07810"/>
<name>L0EVS4_LIBCB</name>
<protein>
    <submittedName>
        <fullName evidence="2">Uncharacterized protein</fullName>
    </submittedName>
</protein>
<sequence length="315" mass="35237">MDHKGSSATPKRFFFVPSRDITHDDADRVIKNDDCPSSWFTGNADENTPSAQDCDDEMPEKTRLQESLQQQGEEQETAEEDDHVSVSLGDGQDVSIAELKEVYRSYQENRNEIGEQKKQLRQQAEMLSKSAEALAKLIDSHIPAVPDAHLAMSDPGACQQALALRQQALAVIDHFMEAAKIPHTVADTLHQEASQKVLEHENLRLESLFPQTKDPVQREVFFKEAFDAGRQLGFSEQEMQEIVDHRLLALAHYARVGLQARQAVSKAYQKTRGCPPVTAPVQGRGTNHQVSDQKKALQRLNKSGSLRDALALDFE</sequence>
<evidence type="ECO:0000313" key="2">
    <source>
        <dbReference type="EMBL" id="AGA64773.1"/>
    </source>
</evidence>
<gene>
    <name evidence="2" type="ordered locus">B488_07810</name>
</gene>
<dbReference type="AlphaFoldDB" id="L0EVS4"/>
<dbReference type="HOGENOM" id="CLU_073300_0_0_5"/>
<dbReference type="eggNOG" id="ENOG5033MPW">
    <property type="taxonomic scope" value="Bacteria"/>
</dbReference>
<feature type="compositionally biased region" description="Polar residues" evidence="1">
    <location>
        <begin position="38"/>
        <end position="51"/>
    </location>
</feature>